<feature type="compositionally biased region" description="Basic and acidic residues" evidence="1">
    <location>
        <begin position="200"/>
        <end position="209"/>
    </location>
</feature>
<dbReference type="Pfam" id="PF07310">
    <property type="entry name" value="PAS_5"/>
    <property type="match status" value="1"/>
</dbReference>
<name>A0A238IWT9_9RHOB</name>
<evidence type="ECO:0000313" key="3">
    <source>
        <dbReference type="Proteomes" id="UP000201838"/>
    </source>
</evidence>
<accession>A0A238IWT9</accession>
<dbReference type="Proteomes" id="UP000201838">
    <property type="component" value="Unassembled WGS sequence"/>
</dbReference>
<protein>
    <submittedName>
        <fullName evidence="2">PAS domain protein</fullName>
    </submittedName>
</protein>
<dbReference type="InterPro" id="IPR009922">
    <property type="entry name" value="DUF1457"/>
</dbReference>
<dbReference type="RefSeq" id="WP_176440171.1">
    <property type="nucleotide sequence ID" value="NZ_FXXQ01000001.1"/>
</dbReference>
<proteinExistence type="predicted"/>
<reference evidence="2 3" key="1">
    <citation type="submission" date="2017-05" db="EMBL/GenBank/DDBJ databases">
        <authorList>
            <person name="Song R."/>
            <person name="Chenine A.L."/>
            <person name="Ruprecht R.M."/>
        </authorList>
    </citation>
    <scope>NUCLEOTIDE SEQUENCE [LARGE SCALE GENOMIC DNA]</scope>
    <source>
        <strain evidence="2 3">CECT 8489</strain>
    </source>
</reference>
<gene>
    <name evidence="2" type="ORF">BOA8489_00300</name>
</gene>
<keyword evidence="3" id="KW-1185">Reference proteome</keyword>
<dbReference type="EMBL" id="FXXQ01000001">
    <property type="protein sequence ID" value="SMX22210.1"/>
    <property type="molecule type" value="Genomic_DNA"/>
</dbReference>
<evidence type="ECO:0000313" key="2">
    <source>
        <dbReference type="EMBL" id="SMX22210.1"/>
    </source>
</evidence>
<sequence length="244" mass="26702">MTYRENDGSGPAGDGDPIVELTAFRGRQLRPILAQVEAHWEDIRGRRLVPARSEVEPRALQGTLAHVFVLERISTGLGRFRIAGSHLNNLMGTEVRGLPVSAIFEPGSREKLADAMQAVFDDPSVVRLELCAAKGFGRAELSGDMMLMPLRSDLGEISRALGVVVMSGNVGRTPRKLEILRQARRGLVGYSGEDITQLRGKSETDEQFRPQRRPLAPLQSPVQSGARAKAPHLRLVAGNTREHS</sequence>
<evidence type="ECO:0000256" key="1">
    <source>
        <dbReference type="SAM" id="MobiDB-lite"/>
    </source>
</evidence>
<organism evidence="2 3">
    <name type="scientific">Boseongicola aestuarii</name>
    <dbReference type="NCBI Taxonomy" id="1470561"/>
    <lineage>
        <taxon>Bacteria</taxon>
        <taxon>Pseudomonadati</taxon>
        <taxon>Pseudomonadota</taxon>
        <taxon>Alphaproteobacteria</taxon>
        <taxon>Rhodobacterales</taxon>
        <taxon>Paracoccaceae</taxon>
        <taxon>Boseongicola</taxon>
    </lineage>
</organism>
<dbReference type="AlphaFoldDB" id="A0A238IWT9"/>
<feature type="region of interest" description="Disordered" evidence="1">
    <location>
        <begin position="200"/>
        <end position="244"/>
    </location>
</feature>